<evidence type="ECO:0000313" key="4">
    <source>
        <dbReference type="Proteomes" id="UP000831327"/>
    </source>
</evidence>
<dbReference type="InterPro" id="IPR035897">
    <property type="entry name" value="Toll_tir_struct_dom_sf"/>
</dbReference>
<sequence length="336" mass="37857">MPPSVPVLTHGSPLPAASWDIMATIFFSYSHADEALRDQLEKHLSALKHEGLVETWHDRRIPAGDVLDDAISAELERADVILLLVSADFLASRYCFDIEMRRAMERHAAREARVIPVILRPCDWHGTPFGKIAATPDDGKPVRSFADMDEGFLQVVRAIRRALQASAPTAPPAPPSRTATKPHPQQPVRPAPRSSNLGLPRRFTDIDRDRFRDETFEFFAAFFENSLNELAQRHPDVEARFKRIDAEAFTAALYRGGKKAASCHIFLGKLPDGIAYSSSESQARNSYNEILNVETDEHGLFWRPIGMNIRSQDAARLMPQAAAEAYWELFLRDMRR</sequence>
<dbReference type="SUPFAM" id="SSF52200">
    <property type="entry name" value="Toll/Interleukin receptor TIR domain"/>
    <property type="match status" value="1"/>
</dbReference>
<dbReference type="Gene3D" id="3.40.50.10140">
    <property type="entry name" value="Toll/interleukin-1 receptor homology (TIR) domain"/>
    <property type="match status" value="1"/>
</dbReference>
<dbReference type="InterPro" id="IPR000157">
    <property type="entry name" value="TIR_dom"/>
</dbReference>
<dbReference type="Proteomes" id="UP000831327">
    <property type="component" value="Chromosome"/>
</dbReference>
<dbReference type="EMBL" id="AP025637">
    <property type="protein sequence ID" value="BDG71604.1"/>
    <property type="molecule type" value="Genomic_DNA"/>
</dbReference>
<evidence type="ECO:0000313" key="3">
    <source>
        <dbReference type="EMBL" id="BDG71604.1"/>
    </source>
</evidence>
<dbReference type="SMART" id="SM00255">
    <property type="entry name" value="TIR"/>
    <property type="match status" value="1"/>
</dbReference>
<feature type="domain" description="TIR" evidence="2">
    <location>
        <begin position="21"/>
        <end position="163"/>
    </location>
</feature>
<dbReference type="PROSITE" id="PS50104">
    <property type="entry name" value="TIR"/>
    <property type="match status" value="1"/>
</dbReference>
<evidence type="ECO:0000256" key="1">
    <source>
        <dbReference type="SAM" id="MobiDB-lite"/>
    </source>
</evidence>
<dbReference type="Pfam" id="PF13676">
    <property type="entry name" value="TIR_2"/>
    <property type="match status" value="1"/>
</dbReference>
<keyword evidence="4" id="KW-1185">Reference proteome</keyword>
<proteinExistence type="predicted"/>
<evidence type="ECO:0000259" key="2">
    <source>
        <dbReference type="PROSITE" id="PS50104"/>
    </source>
</evidence>
<feature type="region of interest" description="Disordered" evidence="1">
    <location>
        <begin position="165"/>
        <end position="201"/>
    </location>
</feature>
<protein>
    <recommendedName>
        <fullName evidence="2">TIR domain-containing protein</fullName>
    </recommendedName>
</protein>
<reference evidence="3 4" key="1">
    <citation type="journal article" date="2016" name="Microbes Environ.">
        <title>Phylogenetically diverse aerobic anoxygenic phototrophic bacteria isolated from epilithic biofilms in Tama river, Japan.</title>
        <authorList>
            <person name="Hirose S."/>
            <person name="Matsuura K."/>
            <person name="Haruta S."/>
        </authorList>
    </citation>
    <scope>NUCLEOTIDE SEQUENCE [LARGE SCALE GENOMIC DNA]</scope>
    <source>
        <strain evidence="3 4">S08</strain>
    </source>
</reference>
<name>A0ABN6NYV4_9PROT</name>
<organism evidence="3 4">
    <name type="scientific">Roseomonas fluvialis</name>
    <dbReference type="NCBI Taxonomy" id="1750527"/>
    <lineage>
        <taxon>Bacteria</taxon>
        <taxon>Pseudomonadati</taxon>
        <taxon>Pseudomonadota</taxon>
        <taxon>Alphaproteobacteria</taxon>
        <taxon>Acetobacterales</taxon>
        <taxon>Roseomonadaceae</taxon>
        <taxon>Roseomonas</taxon>
    </lineage>
</organism>
<gene>
    <name evidence="3" type="ORF">Rmf_15330</name>
</gene>
<accession>A0ABN6NYV4</accession>